<dbReference type="RefSeq" id="WP_176231260.1">
    <property type="nucleotide sequence ID" value="NZ_BLSC01000035.1"/>
</dbReference>
<comment type="subunit">
    <text evidence="5">Self-interacts. Interacts with FtsZ.</text>
</comment>
<dbReference type="SMART" id="SM00842">
    <property type="entry name" value="FtsA"/>
    <property type="match status" value="1"/>
</dbReference>
<dbReference type="Proteomes" id="UP000569018">
    <property type="component" value="Unassembled WGS sequence"/>
</dbReference>
<comment type="function">
    <text evidence="5 6">Cell division protein that is involved in the assembly of the Z ring. May serve as a membrane anchor for the Z ring.</text>
</comment>
<name>A0A6V8PWX5_9ACTN</name>
<gene>
    <name evidence="5" type="primary">ftsA</name>
    <name evidence="8" type="ORF">HKBW3S44_00649</name>
    <name evidence="9" type="ORF">HKBW3S47_00749</name>
</gene>
<dbReference type="InterPro" id="IPR050696">
    <property type="entry name" value="FtsA/MreB"/>
</dbReference>
<dbReference type="Gene3D" id="3.30.1490.110">
    <property type="match status" value="1"/>
</dbReference>
<dbReference type="Gene3D" id="3.30.420.40">
    <property type="match status" value="2"/>
</dbReference>
<comment type="similarity">
    <text evidence="5 6">Belongs to the FtsA/MreB family.</text>
</comment>
<sequence>MKQDLVAGVDLGTTKVCALIGQVGPEDEVEILGVGLAPSHGLRKGIVVDISKSAESIIEAVEKAEKMSGFSINSVYVGVTGGHISSRVNHSIVSISPPRYEITEQDRGRAISICSKVDLPDDQEVIHTVPRAYVVDGQRGILNPVGMSATRLEVETNIITGSVTALKNVIKSFTTAGIEVTDLVLESLASSYAVLTESEKSGAILLDMGGGTTDVAIFRNYALLDTFCLPVGGNHITNDISIGLRIPLEEAERVKIEHGRVDKEDIDPADFFEIKDNWGESKAVLTSFLAGIIEIRVREILNLIKREIEREGPLDFLPRVVVTGGSSLLRGVVELSGEVFDMPSRIGVPLRVSGLVDRVTQPIYATGVGLLTYGRNHQLEVESRRREEPLLSFLVNRVRNWFSGLRMSSERGGPNW</sequence>
<evidence type="ECO:0000256" key="2">
    <source>
        <dbReference type="ARBA" id="ARBA00022618"/>
    </source>
</evidence>
<dbReference type="InterPro" id="IPR003494">
    <property type="entry name" value="SHS2_FtsA"/>
</dbReference>
<keyword evidence="4 5" id="KW-0131">Cell cycle</keyword>
<protein>
    <recommendedName>
        <fullName evidence="5 6">Cell division protein FtsA</fullName>
    </recommendedName>
</protein>
<evidence type="ECO:0000313" key="9">
    <source>
        <dbReference type="EMBL" id="GFP39049.1"/>
    </source>
</evidence>
<dbReference type="HAMAP" id="MF_02033">
    <property type="entry name" value="FtsA"/>
    <property type="match status" value="1"/>
</dbReference>
<evidence type="ECO:0000313" key="10">
    <source>
        <dbReference type="Proteomes" id="UP000561271"/>
    </source>
</evidence>
<comment type="subcellular location">
    <subcellularLocation>
        <location evidence="5">Cell membrane</location>
        <topology evidence="5">Peripheral membrane protein</topology>
        <orientation evidence="5">Cytoplasmic side</orientation>
    </subcellularLocation>
    <text evidence="5">Localizes to the Z ring in an FtsZ-dependent manner. Targeted to the membrane through a conserved C-terminal amphipathic helix.</text>
</comment>
<dbReference type="GO" id="GO:0032153">
    <property type="term" value="C:cell division site"/>
    <property type="evidence" value="ECO:0007669"/>
    <property type="project" value="UniProtKB-UniRule"/>
</dbReference>
<evidence type="ECO:0000256" key="3">
    <source>
        <dbReference type="ARBA" id="ARBA00023136"/>
    </source>
</evidence>
<dbReference type="GO" id="GO:0009898">
    <property type="term" value="C:cytoplasmic side of plasma membrane"/>
    <property type="evidence" value="ECO:0007669"/>
    <property type="project" value="UniProtKB-UniRule"/>
</dbReference>
<dbReference type="CDD" id="cd24048">
    <property type="entry name" value="ASKHA_NBD_FtsA"/>
    <property type="match status" value="1"/>
</dbReference>
<dbReference type="Pfam" id="PF14450">
    <property type="entry name" value="FtsA"/>
    <property type="match status" value="1"/>
</dbReference>
<dbReference type="InterPro" id="IPR020823">
    <property type="entry name" value="Cell_div_FtsA"/>
</dbReference>
<dbReference type="EMBL" id="BLSC01000035">
    <property type="protein sequence ID" value="GFP36968.1"/>
    <property type="molecule type" value="Genomic_DNA"/>
</dbReference>
<keyword evidence="2 5" id="KW-0132">Cell division</keyword>
<dbReference type="PANTHER" id="PTHR32432">
    <property type="entry name" value="CELL DIVISION PROTEIN FTSA-RELATED"/>
    <property type="match status" value="1"/>
</dbReference>
<dbReference type="InterPro" id="IPR043129">
    <property type="entry name" value="ATPase_NBD"/>
</dbReference>
<accession>A0A6V8PWX5</accession>
<proteinExistence type="inferred from homology"/>
<dbReference type="NCBIfam" id="TIGR01174">
    <property type="entry name" value="ftsA"/>
    <property type="match status" value="1"/>
</dbReference>
<evidence type="ECO:0000256" key="4">
    <source>
        <dbReference type="ARBA" id="ARBA00023306"/>
    </source>
</evidence>
<evidence type="ECO:0000259" key="7">
    <source>
        <dbReference type="SMART" id="SM00842"/>
    </source>
</evidence>
<dbReference type="EMBL" id="BLSD01000028">
    <property type="protein sequence ID" value="GFP39049.1"/>
    <property type="molecule type" value="Genomic_DNA"/>
</dbReference>
<dbReference type="PIRSF" id="PIRSF003101">
    <property type="entry name" value="FtsA"/>
    <property type="match status" value="1"/>
</dbReference>
<feature type="domain" description="SHS2" evidence="7">
    <location>
        <begin position="6"/>
        <end position="194"/>
    </location>
</feature>
<dbReference type="Proteomes" id="UP000561271">
    <property type="component" value="Unassembled WGS sequence"/>
</dbReference>
<keyword evidence="3 5" id="KW-0472">Membrane</keyword>
<evidence type="ECO:0000256" key="6">
    <source>
        <dbReference type="PIRNR" id="PIRNR003101"/>
    </source>
</evidence>
<evidence type="ECO:0000256" key="5">
    <source>
        <dbReference type="HAMAP-Rule" id="MF_02033"/>
    </source>
</evidence>
<organism evidence="8 10">
    <name type="scientific">Candidatus Hakubella thermalkaliphila</name>
    <dbReference type="NCBI Taxonomy" id="2754717"/>
    <lineage>
        <taxon>Bacteria</taxon>
        <taxon>Bacillati</taxon>
        <taxon>Actinomycetota</taxon>
        <taxon>Actinomycetota incertae sedis</taxon>
        <taxon>Candidatus Hakubellales</taxon>
        <taxon>Candidatus Hakubellaceae</taxon>
        <taxon>Candidatus Hakubella</taxon>
    </lineage>
</organism>
<dbReference type="AlphaFoldDB" id="A0A6V8PWX5"/>
<dbReference type="GO" id="GO:0043093">
    <property type="term" value="P:FtsZ-dependent cytokinesis"/>
    <property type="evidence" value="ECO:0007669"/>
    <property type="project" value="UniProtKB-UniRule"/>
</dbReference>
<dbReference type="Pfam" id="PF02491">
    <property type="entry name" value="SHS2_FTSA"/>
    <property type="match status" value="1"/>
</dbReference>
<evidence type="ECO:0000256" key="1">
    <source>
        <dbReference type="ARBA" id="ARBA00022475"/>
    </source>
</evidence>
<dbReference type="SUPFAM" id="SSF53067">
    <property type="entry name" value="Actin-like ATPase domain"/>
    <property type="match status" value="2"/>
</dbReference>
<comment type="caution">
    <text evidence="8">The sequence shown here is derived from an EMBL/GenBank/DDBJ whole genome shotgun (WGS) entry which is preliminary data.</text>
</comment>
<dbReference type="PANTHER" id="PTHR32432:SF4">
    <property type="entry name" value="CELL DIVISION PROTEIN FTSA"/>
    <property type="match status" value="1"/>
</dbReference>
<reference evidence="10 11" key="1">
    <citation type="journal article" date="2020" name="Front. Microbiol.">
        <title>Single-cell genomics of novel Actinobacteria with the Wood-Ljungdahl pathway discovered in a serpentinizing system.</title>
        <authorList>
            <person name="Merino N."/>
            <person name="Kawai M."/>
            <person name="Boyd E.S."/>
            <person name="Colman D.R."/>
            <person name="McGlynn S.E."/>
            <person name="Nealson K.H."/>
            <person name="Kurokawa K."/>
            <person name="Hongoh Y."/>
        </authorList>
    </citation>
    <scope>NUCLEOTIDE SEQUENCE [LARGE SCALE GENOMIC DNA]</scope>
    <source>
        <strain evidence="8 10">S44</strain>
        <strain evidence="9 11">S47</strain>
    </source>
</reference>
<keyword evidence="1 5" id="KW-1003">Cell membrane</keyword>
<evidence type="ECO:0000313" key="8">
    <source>
        <dbReference type="EMBL" id="GFP36968.1"/>
    </source>
</evidence>
<evidence type="ECO:0000313" key="11">
    <source>
        <dbReference type="Proteomes" id="UP000569018"/>
    </source>
</evidence>